<dbReference type="Proteomes" id="UP000320333">
    <property type="component" value="Unassembled WGS sequence"/>
</dbReference>
<feature type="region of interest" description="Disordered" evidence="1">
    <location>
        <begin position="1113"/>
        <end position="1150"/>
    </location>
</feature>
<dbReference type="GO" id="GO:0001650">
    <property type="term" value="C:fibrillar center"/>
    <property type="evidence" value="ECO:0007669"/>
    <property type="project" value="TreeGrafter"/>
</dbReference>
<evidence type="ECO:0000313" key="2">
    <source>
        <dbReference type="EMBL" id="TPX74519.1"/>
    </source>
</evidence>
<feature type="region of interest" description="Disordered" evidence="1">
    <location>
        <begin position="622"/>
        <end position="666"/>
    </location>
</feature>
<dbReference type="PANTHER" id="PTHR15319:SF1">
    <property type="entry name" value="TATA BOX-BINDING PROTEIN-ASSOCIATED FACTOR RNA POLYMERASE I SUBUNIT C"/>
    <property type="match status" value="1"/>
</dbReference>
<evidence type="ECO:0000313" key="3">
    <source>
        <dbReference type="Proteomes" id="UP000320333"/>
    </source>
</evidence>
<name>A0A507FDU5_9FUNG</name>
<dbReference type="OrthoDB" id="2382881at2759"/>
<proteinExistence type="predicted"/>
<feature type="compositionally biased region" description="Polar residues" evidence="1">
    <location>
        <begin position="1120"/>
        <end position="1143"/>
    </location>
</feature>
<protein>
    <submittedName>
        <fullName evidence="2">Uncharacterized protein</fullName>
    </submittedName>
</protein>
<accession>A0A507FDU5</accession>
<dbReference type="InterPro" id="IPR015943">
    <property type="entry name" value="WD40/YVTN_repeat-like_dom_sf"/>
</dbReference>
<comment type="caution">
    <text evidence="2">The sequence shown here is derived from an EMBL/GenBank/DDBJ whole genome shotgun (WGS) entry which is preliminary data.</text>
</comment>
<dbReference type="STRING" id="246404.A0A507FDU5"/>
<reference evidence="2 3" key="1">
    <citation type="journal article" date="2019" name="Sci. Rep.">
        <title>Comparative genomics of chytrid fungi reveal insights into the obligate biotrophic and pathogenic lifestyle of Synchytrium endobioticum.</title>
        <authorList>
            <person name="van de Vossenberg B.T.L.H."/>
            <person name="Warris S."/>
            <person name="Nguyen H.D.T."/>
            <person name="van Gent-Pelzer M.P.E."/>
            <person name="Joly D.L."/>
            <person name="van de Geest H.C."/>
            <person name="Bonants P.J.M."/>
            <person name="Smith D.S."/>
            <person name="Levesque C.A."/>
            <person name="van der Lee T.A.J."/>
        </authorList>
    </citation>
    <scope>NUCLEOTIDE SEQUENCE [LARGE SCALE GENOMIC DNA]</scope>
    <source>
        <strain evidence="2 3">CBS 675.73</strain>
    </source>
</reference>
<dbReference type="SUPFAM" id="SSF101908">
    <property type="entry name" value="Putative isomerase YbhE"/>
    <property type="match status" value="1"/>
</dbReference>
<organism evidence="2 3">
    <name type="scientific">Chytriomyces confervae</name>
    <dbReference type="NCBI Taxonomy" id="246404"/>
    <lineage>
        <taxon>Eukaryota</taxon>
        <taxon>Fungi</taxon>
        <taxon>Fungi incertae sedis</taxon>
        <taxon>Chytridiomycota</taxon>
        <taxon>Chytridiomycota incertae sedis</taxon>
        <taxon>Chytridiomycetes</taxon>
        <taxon>Chytridiales</taxon>
        <taxon>Chytriomycetaceae</taxon>
        <taxon>Chytriomyces</taxon>
    </lineage>
</organism>
<evidence type="ECO:0000256" key="1">
    <source>
        <dbReference type="SAM" id="MobiDB-lite"/>
    </source>
</evidence>
<dbReference type="PANTHER" id="PTHR15319">
    <property type="entry name" value="TATA BOX-BINDING PROTEIN ASSOCIATED FACTOR RNA POLYMERASE I SUBUNIT C"/>
    <property type="match status" value="1"/>
</dbReference>
<dbReference type="EMBL" id="QEAP01000122">
    <property type="protein sequence ID" value="TPX74519.1"/>
    <property type="molecule type" value="Genomic_DNA"/>
</dbReference>
<dbReference type="InterPro" id="IPR038801">
    <property type="entry name" value="TAF1C"/>
</dbReference>
<dbReference type="Gene3D" id="2.130.10.10">
    <property type="entry name" value="YVTN repeat-like/Quinoprotein amine dehydrogenase"/>
    <property type="match status" value="1"/>
</dbReference>
<sequence length="1197" mass="133648">MFPSNTHTLGKNKTHGHGTLDAVTFTKDLFPHFHTTDAAGPLFRRKPSEHTRIGPRWRAEDAARPPPLYAFGHHEQRVMNEVLVNFFEAVHQNEGIDRSILTEFIHEAHSFERDNYRYDHTRGNMLHLYKDGVLGKEWLMAPGGLLANELYLYPLNQSNLKSADRIVFNKEPHFHFKTPILQITSSPVNMSSDTTRLLGVRSFNSVHILSGIWGDATDNQTLSFHEIALSSPSSEPTNIAFNHVLPGEAAWICEDRSVHVWDIMASPNDPRRRTRIIRVGDWMYESSKENDLKWKGIEYAWHPRILLVAEAKSLSVLDLRSPNESSLPFFSLKNAKSTIRAIASNRANTYEIGMTSTESTTLIDARYPKSPLLEWTLNDPSDPPVGIQFFNSNDESALVTWNSRHGEIILHPISRSSEEISSSHPHQFLTHLAEGQQVGISKMPPQSRYAPQRLAPFHLTDPQYSDPIFKASSQPWKTKTKPIAMYNPEENTWGVCHIHQAHVCTHTDESSPFEAGAVLFKTPLGCETAVPVEPSGAPPPAVITKFIQKDLTRRKADEEFPPWPRLGGCVIHGGEDGDVHLFQISMDGSLYCDSYSLATAEKDDGGGDSEGEFQAVGMDGIERESRESEIESLVDHSAPASGAVPSDDKDENEWEDDKDASNENDTLDAELKAAKKWMKRVEKYALQDHDATPHLRRLTQKRDFTAYFKYISKTLEISPSSSDDITSANSDKCKRMGLRLVEQHEPKTLFEMQAEDRSSISITYTEDGLPILPHPRQITDLSHPDSEKLILDAANAAIIQLGMDEKEESYEEPHEPVNSALAFIRQLGLAQKRKEQQTTVIQCESIPIRVIKLGLPGSGKWTDEDDGGDDVFGFDSIKLFLDREFPQDGSYPDLPESRCNAVLEDEKSVVDELCRLKAQTRAATLSWIASDVVDALRVFGGKHETIETPGPQTSNITTLPQPVDGSEDAVNGSDSTIQALFEDEDLNLPEHVEIRNPIVFSKGGLKLSKEAILMRDKWNHPEHWYSDDYHAQLRMKSQVKVETTSNRDNALKRDADIELEQAEAAAKVKKHKKSSGKVLFSQQDYIRQSQASQLMSSQVSRVVARSSVGVSQSQSRIQSLNSQSLPRLYSSSPVKESSHQAAPSQAGARLSRGVSFTASQSLSSSSQQFSKSGIVANSLGSQLGSQSQKKKPRRSGF</sequence>
<gene>
    <name evidence="2" type="ORF">CcCBS67573_g04220</name>
</gene>
<feature type="compositionally biased region" description="Acidic residues" evidence="1">
    <location>
        <begin position="648"/>
        <end position="658"/>
    </location>
</feature>
<keyword evidence="3" id="KW-1185">Reference proteome</keyword>
<dbReference type="GO" id="GO:0001164">
    <property type="term" value="F:RNA polymerase I core promoter sequence-specific DNA binding"/>
    <property type="evidence" value="ECO:0007669"/>
    <property type="project" value="TreeGrafter"/>
</dbReference>
<dbReference type="AlphaFoldDB" id="A0A507FDU5"/>